<dbReference type="InterPro" id="IPR007792">
    <property type="entry name" value="T4SS_VirB3/TrbD/AvhB"/>
</dbReference>
<dbReference type="EMBL" id="VPFL01000012">
    <property type="protein sequence ID" value="TXF11599.1"/>
    <property type="molecule type" value="Genomic_DNA"/>
</dbReference>
<evidence type="ECO:0000313" key="7">
    <source>
        <dbReference type="Proteomes" id="UP000321201"/>
    </source>
</evidence>
<evidence type="ECO:0000313" key="6">
    <source>
        <dbReference type="EMBL" id="TXF11599.1"/>
    </source>
</evidence>
<protein>
    <submittedName>
        <fullName evidence="6">Conjugal transfer protein TrbD</fullName>
    </submittedName>
</protein>
<comment type="caution">
    <text evidence="6">The sequence shown here is derived from an EMBL/GenBank/DDBJ whole genome shotgun (WGS) entry which is preliminary data.</text>
</comment>
<evidence type="ECO:0000256" key="4">
    <source>
        <dbReference type="ARBA" id="ARBA00023136"/>
    </source>
</evidence>
<reference evidence="6 7" key="1">
    <citation type="submission" date="2019-08" db="EMBL/GenBank/DDBJ databases">
        <title>Pelomicrobium methylotrophicum gen. nov., sp. nov. a moderately thermophilic, facultatively anaerobic, lithoautotrophic and methylotrophic bacterium isolated from a terrestrial mud volcano.</title>
        <authorList>
            <person name="Slobodkina G.B."/>
            <person name="Merkel A.Y."/>
            <person name="Slobodkin A.I."/>
        </authorList>
    </citation>
    <scope>NUCLEOTIDE SEQUENCE [LARGE SCALE GENOMIC DNA]</scope>
    <source>
        <strain evidence="6 7">SM250</strain>
    </source>
</reference>
<dbReference type="OrthoDB" id="9801524at2"/>
<keyword evidence="7" id="KW-1185">Reference proteome</keyword>
<dbReference type="Pfam" id="PF05101">
    <property type="entry name" value="VirB3"/>
    <property type="match status" value="1"/>
</dbReference>
<feature type="transmembrane region" description="Helical" evidence="5">
    <location>
        <begin position="32"/>
        <end position="52"/>
    </location>
</feature>
<organism evidence="6 7">
    <name type="scientific">Pelomicrobium methylotrophicum</name>
    <dbReference type="NCBI Taxonomy" id="2602750"/>
    <lineage>
        <taxon>Bacteria</taxon>
        <taxon>Pseudomonadati</taxon>
        <taxon>Pseudomonadota</taxon>
        <taxon>Hydrogenophilia</taxon>
        <taxon>Hydrogenophilia incertae sedis</taxon>
        <taxon>Pelomicrobium</taxon>
    </lineage>
</organism>
<gene>
    <name evidence="6" type="ORF">FR698_09675</name>
</gene>
<dbReference type="InParanoid" id="A0A5C7EU98"/>
<keyword evidence="2 5" id="KW-0812">Transmembrane</keyword>
<evidence type="ECO:0000256" key="3">
    <source>
        <dbReference type="ARBA" id="ARBA00022989"/>
    </source>
</evidence>
<comment type="subcellular location">
    <subcellularLocation>
        <location evidence="1">Membrane</location>
    </subcellularLocation>
</comment>
<name>A0A5C7EU98_9PROT</name>
<dbReference type="AlphaFoldDB" id="A0A5C7EU98"/>
<dbReference type="Proteomes" id="UP000321201">
    <property type="component" value="Unassembled WGS sequence"/>
</dbReference>
<evidence type="ECO:0000256" key="1">
    <source>
        <dbReference type="ARBA" id="ARBA00004370"/>
    </source>
</evidence>
<evidence type="ECO:0000256" key="5">
    <source>
        <dbReference type="SAM" id="Phobius"/>
    </source>
</evidence>
<sequence length="100" mass="11688">MERRVSMVFRSLAEPQTLGGVERRLAIVNGTLAVATTVALWSFWYLPIAWGIHRLLKWLTKRDPFFREIYVAYNRHADVYEPWPDGGFDRPHGFGRGLPW</sequence>
<keyword evidence="4 5" id="KW-0472">Membrane</keyword>
<accession>A0A5C7EU98</accession>
<proteinExistence type="predicted"/>
<dbReference type="GO" id="GO:0016020">
    <property type="term" value="C:membrane"/>
    <property type="evidence" value="ECO:0007669"/>
    <property type="project" value="UniProtKB-SubCell"/>
</dbReference>
<evidence type="ECO:0000256" key="2">
    <source>
        <dbReference type="ARBA" id="ARBA00022692"/>
    </source>
</evidence>
<keyword evidence="3 5" id="KW-1133">Transmembrane helix</keyword>